<sequence>MMQLSRTNAINRLDFEQSSGRDRYWGCKSFWISRVESAASGGELGVVGAGEDSRPIVWRRGWCAWKELPFKFLEKKRTE</sequence>
<proteinExistence type="predicted"/>
<evidence type="ECO:0000313" key="1">
    <source>
        <dbReference type="EMBL" id="CAL1396182.1"/>
    </source>
</evidence>
<dbReference type="EMBL" id="OZ034819">
    <property type="protein sequence ID" value="CAL1396182.1"/>
    <property type="molecule type" value="Genomic_DNA"/>
</dbReference>
<evidence type="ECO:0000313" key="2">
    <source>
        <dbReference type="Proteomes" id="UP001497516"/>
    </source>
</evidence>
<protein>
    <submittedName>
        <fullName evidence="1">Uncharacterized protein</fullName>
    </submittedName>
</protein>
<gene>
    <name evidence="1" type="ORF">LTRI10_LOCUS36566</name>
</gene>
<organism evidence="1 2">
    <name type="scientific">Linum trigynum</name>
    <dbReference type="NCBI Taxonomy" id="586398"/>
    <lineage>
        <taxon>Eukaryota</taxon>
        <taxon>Viridiplantae</taxon>
        <taxon>Streptophyta</taxon>
        <taxon>Embryophyta</taxon>
        <taxon>Tracheophyta</taxon>
        <taxon>Spermatophyta</taxon>
        <taxon>Magnoliopsida</taxon>
        <taxon>eudicotyledons</taxon>
        <taxon>Gunneridae</taxon>
        <taxon>Pentapetalae</taxon>
        <taxon>rosids</taxon>
        <taxon>fabids</taxon>
        <taxon>Malpighiales</taxon>
        <taxon>Linaceae</taxon>
        <taxon>Linum</taxon>
    </lineage>
</organism>
<dbReference type="Proteomes" id="UP001497516">
    <property type="component" value="Chromosome 6"/>
</dbReference>
<name>A0AAV2FE30_9ROSI</name>
<keyword evidence="2" id="KW-1185">Reference proteome</keyword>
<accession>A0AAV2FE30</accession>
<dbReference type="AlphaFoldDB" id="A0AAV2FE30"/>
<reference evidence="1 2" key="1">
    <citation type="submission" date="2024-04" db="EMBL/GenBank/DDBJ databases">
        <authorList>
            <person name="Fracassetti M."/>
        </authorList>
    </citation>
    <scope>NUCLEOTIDE SEQUENCE [LARGE SCALE GENOMIC DNA]</scope>
</reference>